<comment type="similarity">
    <text evidence="2">Belongs to the major facilitator superfamily.</text>
</comment>
<dbReference type="Proteomes" id="UP001222325">
    <property type="component" value="Unassembled WGS sequence"/>
</dbReference>
<feature type="transmembrane region" description="Helical" evidence="9">
    <location>
        <begin position="314"/>
        <end position="333"/>
    </location>
</feature>
<keyword evidence="12" id="KW-1185">Reference proteome</keyword>
<evidence type="ECO:0000256" key="3">
    <source>
        <dbReference type="ARBA" id="ARBA00022448"/>
    </source>
</evidence>
<feature type="transmembrane region" description="Helical" evidence="9">
    <location>
        <begin position="94"/>
        <end position="113"/>
    </location>
</feature>
<organism evidence="11 12">
    <name type="scientific">Mycena belliarum</name>
    <dbReference type="NCBI Taxonomy" id="1033014"/>
    <lineage>
        <taxon>Eukaryota</taxon>
        <taxon>Fungi</taxon>
        <taxon>Dikarya</taxon>
        <taxon>Basidiomycota</taxon>
        <taxon>Agaricomycotina</taxon>
        <taxon>Agaricomycetes</taxon>
        <taxon>Agaricomycetidae</taxon>
        <taxon>Agaricales</taxon>
        <taxon>Marasmiineae</taxon>
        <taxon>Mycenaceae</taxon>
        <taxon>Mycena</taxon>
    </lineage>
</organism>
<dbReference type="InterPro" id="IPR036259">
    <property type="entry name" value="MFS_trans_sf"/>
</dbReference>
<evidence type="ECO:0000256" key="6">
    <source>
        <dbReference type="ARBA" id="ARBA00023065"/>
    </source>
</evidence>
<dbReference type="InterPro" id="IPR020846">
    <property type="entry name" value="MFS_dom"/>
</dbReference>
<feature type="domain" description="Major facilitator superfamily (MFS) profile" evidence="10">
    <location>
        <begin position="60"/>
        <end position="580"/>
    </location>
</feature>
<feature type="transmembrane region" description="Helical" evidence="9">
    <location>
        <begin position="125"/>
        <end position="142"/>
    </location>
</feature>
<evidence type="ECO:0000256" key="8">
    <source>
        <dbReference type="SAM" id="MobiDB-lite"/>
    </source>
</evidence>
<keyword evidence="5 9" id="KW-1133">Transmembrane helix</keyword>
<feature type="transmembrane region" description="Helical" evidence="9">
    <location>
        <begin position="416"/>
        <end position="434"/>
    </location>
</feature>
<dbReference type="SUPFAM" id="SSF103473">
    <property type="entry name" value="MFS general substrate transporter"/>
    <property type="match status" value="1"/>
</dbReference>
<comment type="subcellular location">
    <subcellularLocation>
        <location evidence="1">Membrane</location>
        <topology evidence="1">Multi-pass membrane protein</topology>
    </subcellularLocation>
</comment>
<dbReference type="Pfam" id="PF07690">
    <property type="entry name" value="MFS_1"/>
    <property type="match status" value="1"/>
</dbReference>
<evidence type="ECO:0000313" key="11">
    <source>
        <dbReference type="EMBL" id="KAJ7073237.1"/>
    </source>
</evidence>
<dbReference type="PANTHER" id="PTHR23501">
    <property type="entry name" value="MAJOR FACILITATOR SUPERFAMILY"/>
    <property type="match status" value="1"/>
</dbReference>
<evidence type="ECO:0000256" key="1">
    <source>
        <dbReference type="ARBA" id="ARBA00004141"/>
    </source>
</evidence>
<dbReference type="GO" id="GO:0005886">
    <property type="term" value="C:plasma membrane"/>
    <property type="evidence" value="ECO:0007669"/>
    <property type="project" value="TreeGrafter"/>
</dbReference>
<dbReference type="GO" id="GO:0022857">
    <property type="term" value="F:transmembrane transporter activity"/>
    <property type="evidence" value="ECO:0007669"/>
    <property type="project" value="InterPro"/>
</dbReference>
<feature type="compositionally biased region" description="Basic and acidic residues" evidence="8">
    <location>
        <begin position="1"/>
        <end position="26"/>
    </location>
</feature>
<gene>
    <name evidence="11" type="ORF">B0H15DRAFT_65078</name>
</gene>
<name>A0AAD6TSG9_9AGAR</name>
<dbReference type="FunFam" id="1.20.1250.20:FF:000197">
    <property type="entry name" value="Siderophore iron transporter 1"/>
    <property type="match status" value="1"/>
</dbReference>
<feature type="transmembrane region" description="Helical" evidence="9">
    <location>
        <begin position="57"/>
        <end position="74"/>
    </location>
</feature>
<evidence type="ECO:0000256" key="4">
    <source>
        <dbReference type="ARBA" id="ARBA00022692"/>
    </source>
</evidence>
<dbReference type="InterPro" id="IPR011701">
    <property type="entry name" value="MFS"/>
</dbReference>
<sequence length="618" mass="66683">MSAHESLDEKETDGSRPVHMLGKESDVEGSPAADVEQDDGVTRIEALYLVFSKGWKLWMLYGSLAILAFVYALSNSTTSTYQIYAASSFASHPLIGTIATVVGIMYAVAPPFIAKVADLSSRPAAMTLSVIFYCIGYIVVAASKTIGAVAGGQVIYTIGNSGISFINGLILADITSLQWRGFIQGLNSTPFILTAFLAGNITTGISANTANGWRWGYGMFVIIVPACIAPIVLVLFWADWKAKKIGALSVASSSYARRKLAGKEEHRSVAQTVLHYARIIDAFGLLLLGTAFALVLLPFTLYTEAKDHWKNPSLIAMFVVGGVLLIAFGFWELKVASHPIMPRRVINKTLICCLVIDFIYFLSGNITLTYFSSYVYVVKDWSLTNYTYFTNIVTVGLCVFGVLAGTLQRITHRYKYIQFSGLCIMLIGQGLMYLSVHGNKSDAVLVMSQILTSLGGAFSGIASTVATQASVPHQDMALAIALLQLWTNLGGGIGSAVSAAIWNAKLPANLEKRLGGTLNSTQLSEIYGSILVARVAEPRAEVIQAYDETASTLFLVSLILSFVSLIAGALTSNFYLGTTHNAIEDKVITLRDASETDEEVIRRKAAEIEARVKEAPAT</sequence>
<dbReference type="PROSITE" id="PS50850">
    <property type="entry name" value="MFS"/>
    <property type="match status" value="1"/>
</dbReference>
<dbReference type="PANTHER" id="PTHR23501:SF58">
    <property type="entry name" value="LOW AFFINITY HEME TRANSPORTER STR3"/>
    <property type="match status" value="1"/>
</dbReference>
<evidence type="ECO:0000259" key="10">
    <source>
        <dbReference type="PROSITE" id="PS50850"/>
    </source>
</evidence>
<dbReference type="EMBL" id="JARJCN010000119">
    <property type="protein sequence ID" value="KAJ7073237.1"/>
    <property type="molecule type" value="Genomic_DNA"/>
</dbReference>
<evidence type="ECO:0000256" key="9">
    <source>
        <dbReference type="SAM" id="Phobius"/>
    </source>
</evidence>
<feature type="transmembrane region" description="Helical" evidence="9">
    <location>
        <begin position="446"/>
        <end position="466"/>
    </location>
</feature>
<feature type="transmembrane region" description="Helical" evidence="9">
    <location>
        <begin position="217"/>
        <end position="238"/>
    </location>
</feature>
<feature type="transmembrane region" description="Helical" evidence="9">
    <location>
        <begin position="154"/>
        <end position="174"/>
    </location>
</feature>
<reference evidence="11" key="1">
    <citation type="submission" date="2023-03" db="EMBL/GenBank/DDBJ databases">
        <title>Massive genome expansion in bonnet fungi (Mycena s.s.) driven by repeated elements and novel gene families across ecological guilds.</title>
        <authorList>
            <consortium name="Lawrence Berkeley National Laboratory"/>
            <person name="Harder C.B."/>
            <person name="Miyauchi S."/>
            <person name="Viragh M."/>
            <person name="Kuo A."/>
            <person name="Thoen E."/>
            <person name="Andreopoulos B."/>
            <person name="Lu D."/>
            <person name="Skrede I."/>
            <person name="Drula E."/>
            <person name="Henrissat B."/>
            <person name="Morin E."/>
            <person name="Kohler A."/>
            <person name="Barry K."/>
            <person name="LaButti K."/>
            <person name="Morin E."/>
            <person name="Salamov A."/>
            <person name="Lipzen A."/>
            <person name="Mereny Z."/>
            <person name="Hegedus B."/>
            <person name="Baldrian P."/>
            <person name="Stursova M."/>
            <person name="Weitz H."/>
            <person name="Taylor A."/>
            <person name="Grigoriev I.V."/>
            <person name="Nagy L.G."/>
            <person name="Martin F."/>
            <person name="Kauserud H."/>
        </authorList>
    </citation>
    <scope>NUCLEOTIDE SEQUENCE</scope>
    <source>
        <strain evidence="11">CBHHK173m</strain>
    </source>
</reference>
<feature type="transmembrane region" description="Helical" evidence="9">
    <location>
        <begin position="478"/>
        <end position="502"/>
    </location>
</feature>
<keyword evidence="4 9" id="KW-0812">Transmembrane</keyword>
<keyword evidence="6" id="KW-0406">Ion transport</keyword>
<feature type="transmembrane region" description="Helical" evidence="9">
    <location>
        <begin position="386"/>
        <end position="404"/>
    </location>
</feature>
<evidence type="ECO:0000256" key="7">
    <source>
        <dbReference type="ARBA" id="ARBA00023136"/>
    </source>
</evidence>
<protein>
    <submittedName>
        <fullName evidence="11">Major facilitator superfamily domain-containing protein</fullName>
    </submittedName>
</protein>
<comment type="caution">
    <text evidence="11">The sequence shown here is derived from an EMBL/GenBank/DDBJ whole genome shotgun (WGS) entry which is preliminary data.</text>
</comment>
<feature type="transmembrane region" description="Helical" evidence="9">
    <location>
        <begin position="345"/>
        <end position="366"/>
    </location>
</feature>
<feature type="transmembrane region" description="Helical" evidence="9">
    <location>
        <begin position="553"/>
        <end position="576"/>
    </location>
</feature>
<feature type="region of interest" description="Disordered" evidence="8">
    <location>
        <begin position="1"/>
        <end position="35"/>
    </location>
</feature>
<proteinExistence type="inferred from homology"/>
<feature type="transmembrane region" description="Helical" evidence="9">
    <location>
        <begin position="282"/>
        <end position="302"/>
    </location>
</feature>
<dbReference type="AlphaFoldDB" id="A0AAD6TSG9"/>
<keyword evidence="3" id="KW-0813">Transport</keyword>
<feature type="transmembrane region" description="Helical" evidence="9">
    <location>
        <begin position="186"/>
        <end position="205"/>
    </location>
</feature>
<accession>A0AAD6TSG9</accession>
<evidence type="ECO:0000256" key="2">
    <source>
        <dbReference type="ARBA" id="ARBA00008335"/>
    </source>
</evidence>
<dbReference type="Gene3D" id="1.20.1250.20">
    <property type="entry name" value="MFS general substrate transporter like domains"/>
    <property type="match status" value="2"/>
</dbReference>
<dbReference type="GO" id="GO:0006811">
    <property type="term" value="P:monoatomic ion transport"/>
    <property type="evidence" value="ECO:0007669"/>
    <property type="project" value="UniProtKB-KW"/>
</dbReference>
<evidence type="ECO:0000256" key="5">
    <source>
        <dbReference type="ARBA" id="ARBA00022989"/>
    </source>
</evidence>
<keyword evidence="7 9" id="KW-0472">Membrane</keyword>
<evidence type="ECO:0000313" key="12">
    <source>
        <dbReference type="Proteomes" id="UP001222325"/>
    </source>
</evidence>